<dbReference type="PANTHER" id="PTHR31432">
    <property type="entry name" value="INTRAFLAGELLAR TRANSPORT PROTEIN 74 HOMOLOG"/>
    <property type="match status" value="1"/>
</dbReference>
<dbReference type="AlphaFoldDB" id="A0A2R5GD01"/>
<evidence type="ECO:0000256" key="2">
    <source>
        <dbReference type="SAM" id="MobiDB-lite"/>
    </source>
</evidence>
<reference evidence="3 4" key="1">
    <citation type="submission" date="2017-12" db="EMBL/GenBank/DDBJ databases">
        <title>Sequencing, de novo assembly and annotation of complete genome of a new Thraustochytrid species, strain FCC1311.</title>
        <authorList>
            <person name="Sedici K."/>
            <person name="Godart F."/>
            <person name="Aiese Cigliano R."/>
            <person name="Sanseverino W."/>
            <person name="Barakat M."/>
            <person name="Ortet P."/>
            <person name="Marechal E."/>
            <person name="Cagnac O."/>
            <person name="Amato A."/>
        </authorList>
    </citation>
    <scope>NUCLEOTIDE SEQUENCE [LARGE SCALE GENOMIC DNA]</scope>
</reference>
<dbReference type="GO" id="GO:0030992">
    <property type="term" value="C:intraciliary transport particle B"/>
    <property type="evidence" value="ECO:0007669"/>
    <property type="project" value="InterPro"/>
</dbReference>
<protein>
    <submittedName>
        <fullName evidence="3">Intraflagellar transport protein 74-like</fullName>
    </submittedName>
</protein>
<keyword evidence="3" id="KW-0969">Cilium</keyword>
<evidence type="ECO:0000256" key="1">
    <source>
        <dbReference type="SAM" id="Coils"/>
    </source>
</evidence>
<dbReference type="OrthoDB" id="444379at2759"/>
<keyword evidence="3" id="KW-0282">Flagellum</keyword>
<dbReference type="Proteomes" id="UP000241890">
    <property type="component" value="Unassembled WGS sequence"/>
</dbReference>
<sequence length="582" mass="67689">MDSYGRPSSRGGVSRSGLRTGNLRTGNANAVNYQGVGLNTNVNVADRPVTQHGMGGMRVGTAGPKRQVQDTSYYITLLRNKCTEISAETKKLKKESDRFQADNSSYMKYERQYEDLIKLVRNLEGNLADHNLAMDKARDSTDPEDVRAYQQQLAHRNKQEKQQVDAIFMERQNCDAAIRSYEEKMDKMRKMEEYKVSQLNEDDRSRYMQLAAESQSLGRAVENRRNELESVLKRVRQGEAALDNDHLREDFKQLSRQLDGLRREKENLETELETSKLTPEEARARLLDKVKQDNQKIQDLGKQIDDAEDECRDKRRQIAEVQAELDERKSGGGAGGASEAQKYAALEERDREMSEFLDTFEEQMVRELEEQKRAQKMVVGLLEHTSRHLAQSENLPSEEQYSEMKDALTFKKRQLESSASTMEQLEKELEKRRGELEKINTLDEKIEVELKSLTERIAVMKSEMVQFVKIDELREQADATREELLELRAGYQRRRDHMRSQVARVKQKHDKRKNMLADNETARMIEGLEQKLRHYEQNIFHLMEFITEKELETDFQSEREECGRFIDDLNALHIEQAANQAF</sequence>
<keyword evidence="1" id="KW-0175">Coiled coil</keyword>
<accession>A0A2R5GD01</accession>
<dbReference type="GO" id="GO:0048487">
    <property type="term" value="F:beta-tubulin binding"/>
    <property type="evidence" value="ECO:0007669"/>
    <property type="project" value="InterPro"/>
</dbReference>
<keyword evidence="3" id="KW-0966">Cell projection</keyword>
<dbReference type="PANTHER" id="PTHR31432:SF0">
    <property type="entry name" value="INTRAFLAGELLAR TRANSPORT PROTEIN 74 HOMOLOG"/>
    <property type="match status" value="1"/>
</dbReference>
<comment type="caution">
    <text evidence="3">The sequence shown here is derived from an EMBL/GenBank/DDBJ whole genome shotgun (WGS) entry which is preliminary data.</text>
</comment>
<feature type="coiled-coil region" evidence="1">
    <location>
        <begin position="244"/>
        <end position="324"/>
    </location>
</feature>
<dbReference type="GO" id="GO:0035735">
    <property type="term" value="P:intraciliary transport involved in cilium assembly"/>
    <property type="evidence" value="ECO:0007669"/>
    <property type="project" value="TreeGrafter"/>
</dbReference>
<feature type="coiled-coil region" evidence="1">
    <location>
        <begin position="408"/>
        <end position="494"/>
    </location>
</feature>
<feature type="coiled-coil region" evidence="1">
    <location>
        <begin position="75"/>
        <end position="140"/>
    </location>
</feature>
<keyword evidence="4" id="KW-1185">Reference proteome</keyword>
<dbReference type="InterPro" id="IPR029602">
    <property type="entry name" value="IFT74"/>
</dbReference>
<proteinExistence type="predicted"/>
<dbReference type="GO" id="GO:0005929">
    <property type="term" value="C:cilium"/>
    <property type="evidence" value="ECO:0007669"/>
    <property type="project" value="TreeGrafter"/>
</dbReference>
<gene>
    <name evidence="3" type="ORF">FCC1311_038012</name>
</gene>
<feature type="region of interest" description="Disordered" evidence="2">
    <location>
        <begin position="1"/>
        <end position="26"/>
    </location>
</feature>
<feature type="compositionally biased region" description="Low complexity" evidence="2">
    <location>
        <begin position="1"/>
        <end position="21"/>
    </location>
</feature>
<name>A0A2R5GD01_9STRA</name>
<evidence type="ECO:0000313" key="3">
    <source>
        <dbReference type="EMBL" id="GBG27578.1"/>
    </source>
</evidence>
<evidence type="ECO:0000313" key="4">
    <source>
        <dbReference type="Proteomes" id="UP000241890"/>
    </source>
</evidence>
<dbReference type="InParanoid" id="A0A2R5GD01"/>
<dbReference type="EMBL" id="BEYU01000033">
    <property type="protein sequence ID" value="GBG27578.1"/>
    <property type="molecule type" value="Genomic_DNA"/>
</dbReference>
<organism evidence="3 4">
    <name type="scientific">Hondaea fermentalgiana</name>
    <dbReference type="NCBI Taxonomy" id="2315210"/>
    <lineage>
        <taxon>Eukaryota</taxon>
        <taxon>Sar</taxon>
        <taxon>Stramenopiles</taxon>
        <taxon>Bigyra</taxon>
        <taxon>Labyrinthulomycetes</taxon>
        <taxon>Thraustochytrida</taxon>
        <taxon>Thraustochytriidae</taxon>
        <taxon>Hondaea</taxon>
    </lineage>
</organism>